<gene>
    <name evidence="2" type="ORF">MFMK1_000896</name>
</gene>
<dbReference type="SUPFAM" id="SSF56317">
    <property type="entry name" value="Carbon-nitrogen hydrolase"/>
    <property type="match status" value="1"/>
</dbReference>
<evidence type="ECO:0000313" key="2">
    <source>
        <dbReference type="EMBL" id="WRO21102.1"/>
    </source>
</evidence>
<dbReference type="KEGG" id="dbc:MFMK1_000896"/>
<dbReference type="Proteomes" id="UP001329915">
    <property type="component" value="Chromosome"/>
</dbReference>
<feature type="domain" description="CN hydrolase" evidence="1">
    <location>
        <begin position="52"/>
        <end position="200"/>
    </location>
</feature>
<dbReference type="Pfam" id="PF00795">
    <property type="entry name" value="CN_hydrolase"/>
    <property type="match status" value="1"/>
</dbReference>
<evidence type="ECO:0000313" key="3">
    <source>
        <dbReference type="Proteomes" id="UP001329915"/>
    </source>
</evidence>
<sequence length="256" mass="28581">MQKVTAGILPKLKRDKQGLHDDISRAAAALSGEIKLLALPSWRGNEGHPDGLVEQLALVAEKHRTYFAFHAYVREGKQLYSRCWLVDDRGQVCFRQDQTHDRSGTLTIGDSLHICRTSLGTVGFLLGDDVRVPEVGRILRLQGANLFLAYSFLPAPANPWRQWAGVWQQVQQNQVFALEASFNGQIDGHDYAGDNVIHAPCEMTVGDSGFLARGSAGGLSADLNYQTLEQVKGDYPLHQYYNNSFYQNNLANCYRR</sequence>
<dbReference type="RefSeq" id="WP_366923959.1">
    <property type="nucleotide sequence ID" value="NZ_CP121694.1"/>
</dbReference>
<dbReference type="AlphaFoldDB" id="A0AAU0UKQ0"/>
<dbReference type="Gene3D" id="3.60.110.10">
    <property type="entry name" value="Carbon-nitrogen hydrolase"/>
    <property type="match status" value="1"/>
</dbReference>
<keyword evidence="3" id="KW-1185">Reference proteome</keyword>
<dbReference type="InterPro" id="IPR003010">
    <property type="entry name" value="C-N_Hydrolase"/>
</dbReference>
<reference evidence="2 3" key="1">
    <citation type="submission" date="2023-04" db="EMBL/GenBank/DDBJ databases">
        <authorList>
            <person name="Hsu D."/>
        </authorList>
    </citation>
    <scope>NUCLEOTIDE SEQUENCE [LARGE SCALE GENOMIC DNA]</scope>
    <source>
        <strain evidence="2 3">MK1</strain>
    </source>
</reference>
<accession>A0AAU0UKQ0</accession>
<dbReference type="InterPro" id="IPR036526">
    <property type="entry name" value="C-N_Hydrolase_sf"/>
</dbReference>
<evidence type="ECO:0000259" key="1">
    <source>
        <dbReference type="Pfam" id="PF00795"/>
    </source>
</evidence>
<proteinExistence type="predicted"/>
<dbReference type="EMBL" id="CP121694">
    <property type="protein sequence ID" value="WRO21102.1"/>
    <property type="molecule type" value="Genomic_DNA"/>
</dbReference>
<protein>
    <recommendedName>
        <fullName evidence="1">CN hydrolase domain-containing protein</fullName>
    </recommendedName>
</protein>
<name>A0AAU0UKQ0_9FIRM</name>
<organism evidence="2 3">
    <name type="scientific">Metallumcola ferriviriculae</name>
    <dbReference type="NCBI Taxonomy" id="3039180"/>
    <lineage>
        <taxon>Bacteria</taxon>
        <taxon>Bacillati</taxon>
        <taxon>Bacillota</taxon>
        <taxon>Clostridia</taxon>
        <taxon>Neomoorellales</taxon>
        <taxon>Desulfitibacteraceae</taxon>
        <taxon>Metallumcola</taxon>
    </lineage>
</organism>